<dbReference type="InParanoid" id="K0KHL0"/>
<dbReference type="HOGENOM" id="CLU_1751117_0_0_1"/>
<accession>K0KHL0</accession>
<protein>
    <submittedName>
        <fullName evidence="1">Uncharacterized protein</fullName>
    </submittedName>
</protein>
<name>K0KHL0_WICCF</name>
<dbReference type="Proteomes" id="UP000009328">
    <property type="component" value="Unassembled WGS sequence"/>
</dbReference>
<evidence type="ECO:0000313" key="1">
    <source>
        <dbReference type="EMBL" id="CCH42501.1"/>
    </source>
</evidence>
<keyword evidence="2" id="KW-1185">Reference proteome</keyword>
<sequence>MFRSSLRTISRVSTRQLTKSSFKSIPLQQRIIGSNPIITKQYNNRSYATNASDLAAHPKVQELFEQMQKHPSILSSLQDIRDAIKFKTEQSIINNGELNESKLIEIFKDPEVLELFNKFFNEMTKAGLQITDPKQLDFLHAYIGSQTTL</sequence>
<comment type="caution">
    <text evidence="1">The sequence shown here is derived from an EMBL/GenBank/DDBJ whole genome shotgun (WGS) entry which is preliminary data.</text>
</comment>
<organism evidence="1 2">
    <name type="scientific">Wickerhamomyces ciferrii (strain ATCC 14091 / BCRC 22168 / CBS 111 / JCM 3599 / NBRC 0793 / NRRL Y-1031 F-60-10)</name>
    <name type="common">Yeast</name>
    <name type="synonym">Pichia ciferrii</name>
    <dbReference type="NCBI Taxonomy" id="1206466"/>
    <lineage>
        <taxon>Eukaryota</taxon>
        <taxon>Fungi</taxon>
        <taxon>Dikarya</taxon>
        <taxon>Ascomycota</taxon>
        <taxon>Saccharomycotina</taxon>
        <taxon>Saccharomycetes</taxon>
        <taxon>Phaffomycetales</taxon>
        <taxon>Wickerhamomycetaceae</taxon>
        <taxon>Wickerhamomyces</taxon>
    </lineage>
</organism>
<evidence type="ECO:0000313" key="2">
    <source>
        <dbReference type="Proteomes" id="UP000009328"/>
    </source>
</evidence>
<gene>
    <name evidence="1" type="ORF">BN7_2046</name>
</gene>
<proteinExistence type="predicted"/>
<dbReference type="EMBL" id="CAIF01000047">
    <property type="protein sequence ID" value="CCH42501.1"/>
    <property type="molecule type" value="Genomic_DNA"/>
</dbReference>
<reference evidence="1 2" key="1">
    <citation type="journal article" date="2012" name="Eukaryot. Cell">
        <title>Draft genome sequence of Wickerhamomyces ciferrii NRRL Y-1031 F-60-10.</title>
        <authorList>
            <person name="Schneider J."/>
            <person name="Andrea H."/>
            <person name="Blom J."/>
            <person name="Jaenicke S."/>
            <person name="Ruckert C."/>
            <person name="Schorsch C."/>
            <person name="Szczepanowski R."/>
            <person name="Farwick M."/>
            <person name="Goesmann A."/>
            <person name="Puhler A."/>
            <person name="Schaffer S."/>
            <person name="Tauch A."/>
            <person name="Kohler T."/>
            <person name="Brinkrolf K."/>
        </authorList>
    </citation>
    <scope>NUCLEOTIDE SEQUENCE [LARGE SCALE GENOMIC DNA]</scope>
    <source>
        <strain evidence="2">ATCC 14091 / BCRC 22168 / CBS 111 / JCM 3599 / NBRC 0793 / NRRL Y-1031 F-60-10</strain>
    </source>
</reference>
<dbReference type="AlphaFoldDB" id="K0KHL0"/>